<name>A0A916VPU0_9RHOB</name>
<organism evidence="1 2">
    <name type="scientific">Neptunicoccus cionae</name>
    <dbReference type="NCBI Taxonomy" id="2035344"/>
    <lineage>
        <taxon>Bacteria</taxon>
        <taxon>Pseudomonadati</taxon>
        <taxon>Pseudomonadota</taxon>
        <taxon>Alphaproteobacteria</taxon>
        <taxon>Rhodobacterales</taxon>
        <taxon>Paracoccaceae</taxon>
        <taxon>Neptunicoccus</taxon>
    </lineage>
</organism>
<dbReference type="EMBL" id="BMKA01000002">
    <property type="protein sequence ID" value="GGA16240.1"/>
    <property type="molecule type" value="Genomic_DNA"/>
</dbReference>
<gene>
    <name evidence="1" type="ORF">GCM10011498_15840</name>
</gene>
<protein>
    <submittedName>
        <fullName evidence="1">Uncharacterized protein</fullName>
    </submittedName>
</protein>
<proteinExistence type="predicted"/>
<sequence>MKAIISVRILVVICASAPGTPNTYKAQASNQNMVKASAIRVSAPLFSGEAGAVEVLVLDMALAFVT</sequence>
<comment type="caution">
    <text evidence="1">The sequence shown here is derived from an EMBL/GenBank/DDBJ whole genome shotgun (WGS) entry which is preliminary data.</text>
</comment>
<evidence type="ECO:0000313" key="1">
    <source>
        <dbReference type="EMBL" id="GGA16240.1"/>
    </source>
</evidence>
<dbReference type="AlphaFoldDB" id="A0A916VPU0"/>
<dbReference type="Proteomes" id="UP000628017">
    <property type="component" value="Unassembled WGS sequence"/>
</dbReference>
<evidence type="ECO:0000313" key="2">
    <source>
        <dbReference type="Proteomes" id="UP000628017"/>
    </source>
</evidence>
<reference evidence="1" key="2">
    <citation type="submission" date="2020-09" db="EMBL/GenBank/DDBJ databases">
        <authorList>
            <person name="Sun Q."/>
            <person name="Zhou Y."/>
        </authorList>
    </citation>
    <scope>NUCLEOTIDE SEQUENCE</scope>
    <source>
        <strain evidence="1">CGMCC 1.15880</strain>
    </source>
</reference>
<reference evidence="1" key="1">
    <citation type="journal article" date="2014" name="Int. J. Syst. Evol. Microbiol.">
        <title>Complete genome sequence of Corynebacterium casei LMG S-19264T (=DSM 44701T), isolated from a smear-ripened cheese.</title>
        <authorList>
            <consortium name="US DOE Joint Genome Institute (JGI-PGF)"/>
            <person name="Walter F."/>
            <person name="Albersmeier A."/>
            <person name="Kalinowski J."/>
            <person name="Ruckert C."/>
        </authorList>
    </citation>
    <scope>NUCLEOTIDE SEQUENCE</scope>
    <source>
        <strain evidence="1">CGMCC 1.15880</strain>
    </source>
</reference>
<accession>A0A916VPU0</accession>
<keyword evidence="2" id="KW-1185">Reference proteome</keyword>